<evidence type="ECO:0000313" key="8">
    <source>
        <dbReference type="Proteomes" id="UP001278500"/>
    </source>
</evidence>
<accession>A0AAE0MSV7</accession>
<feature type="compositionally biased region" description="Acidic residues" evidence="4">
    <location>
        <begin position="185"/>
        <end position="237"/>
    </location>
</feature>
<dbReference type="InterPro" id="IPR003890">
    <property type="entry name" value="MIF4G-like_typ-3"/>
</dbReference>
<dbReference type="RefSeq" id="XP_062683148.1">
    <property type="nucleotide sequence ID" value="XM_062825538.1"/>
</dbReference>
<dbReference type="PANTHER" id="PTHR18034">
    <property type="entry name" value="CELL CYCLE CONTROL PROTEIN CWF22-RELATED"/>
    <property type="match status" value="1"/>
</dbReference>
<evidence type="ECO:0000256" key="1">
    <source>
        <dbReference type="ARBA" id="ARBA00004604"/>
    </source>
</evidence>
<feature type="compositionally biased region" description="Basic and acidic residues" evidence="4">
    <location>
        <begin position="323"/>
        <end position="334"/>
    </location>
</feature>
<dbReference type="InterPro" id="IPR003891">
    <property type="entry name" value="Initiation_fac_eIF4g_MI"/>
</dbReference>
<dbReference type="SMART" id="SM00544">
    <property type="entry name" value="MA3"/>
    <property type="match status" value="1"/>
</dbReference>
<dbReference type="InterPro" id="IPR050781">
    <property type="entry name" value="CWC22_splicing_factor"/>
</dbReference>
<feature type="region of interest" description="Disordered" evidence="4">
    <location>
        <begin position="292"/>
        <end position="427"/>
    </location>
</feature>
<evidence type="ECO:0000313" key="7">
    <source>
        <dbReference type="EMBL" id="KAK3348066.1"/>
    </source>
</evidence>
<dbReference type="Pfam" id="PF02854">
    <property type="entry name" value="MIF4G"/>
    <property type="match status" value="1"/>
</dbReference>
<feature type="compositionally biased region" description="Basic and acidic residues" evidence="4">
    <location>
        <begin position="150"/>
        <end position="174"/>
    </location>
</feature>
<evidence type="ECO:0000256" key="2">
    <source>
        <dbReference type="ARBA" id="ARBA00006856"/>
    </source>
</evidence>
<dbReference type="EMBL" id="JAUEPP010000003">
    <property type="protein sequence ID" value="KAK3348066.1"/>
    <property type="molecule type" value="Genomic_DNA"/>
</dbReference>
<dbReference type="GeneID" id="87862692"/>
<dbReference type="Gene3D" id="1.25.40.180">
    <property type="match status" value="1"/>
</dbReference>
<reference evidence="7" key="2">
    <citation type="submission" date="2023-06" db="EMBL/GenBank/DDBJ databases">
        <authorList>
            <consortium name="Lawrence Berkeley National Laboratory"/>
            <person name="Haridas S."/>
            <person name="Hensen N."/>
            <person name="Bonometti L."/>
            <person name="Westerberg I."/>
            <person name="Brannstrom I.O."/>
            <person name="Guillou S."/>
            <person name="Cros-Aarteil S."/>
            <person name="Calhoun S."/>
            <person name="Kuo A."/>
            <person name="Mondo S."/>
            <person name="Pangilinan J."/>
            <person name="Riley R."/>
            <person name="Labutti K."/>
            <person name="Andreopoulos B."/>
            <person name="Lipzen A."/>
            <person name="Chen C."/>
            <person name="Yanf M."/>
            <person name="Daum C."/>
            <person name="Ng V."/>
            <person name="Clum A."/>
            <person name="Steindorff A."/>
            <person name="Ohm R."/>
            <person name="Martin F."/>
            <person name="Silar P."/>
            <person name="Natvig D."/>
            <person name="Lalanne C."/>
            <person name="Gautier V."/>
            <person name="Ament-Velasquez S.L."/>
            <person name="Kruys A."/>
            <person name="Hutchinson M.I."/>
            <person name="Powell A.J."/>
            <person name="Barry K."/>
            <person name="Miller A.N."/>
            <person name="Grigoriev I.V."/>
            <person name="Debuchy R."/>
            <person name="Gladieux P."/>
            <person name="Thoren M.H."/>
            <person name="Johannesson H."/>
        </authorList>
    </citation>
    <scope>NUCLEOTIDE SEQUENCE</scope>
    <source>
        <strain evidence="7">CBS 560.94</strain>
    </source>
</reference>
<reference evidence="7" key="1">
    <citation type="journal article" date="2023" name="Mol. Phylogenet. Evol.">
        <title>Genome-scale phylogeny and comparative genomics of the fungal order Sordariales.</title>
        <authorList>
            <person name="Hensen N."/>
            <person name="Bonometti L."/>
            <person name="Westerberg I."/>
            <person name="Brannstrom I.O."/>
            <person name="Guillou S."/>
            <person name="Cros-Aarteil S."/>
            <person name="Calhoun S."/>
            <person name="Haridas S."/>
            <person name="Kuo A."/>
            <person name="Mondo S."/>
            <person name="Pangilinan J."/>
            <person name="Riley R."/>
            <person name="LaButti K."/>
            <person name="Andreopoulos B."/>
            <person name="Lipzen A."/>
            <person name="Chen C."/>
            <person name="Yan M."/>
            <person name="Daum C."/>
            <person name="Ng V."/>
            <person name="Clum A."/>
            <person name="Steindorff A."/>
            <person name="Ohm R.A."/>
            <person name="Martin F."/>
            <person name="Silar P."/>
            <person name="Natvig D.O."/>
            <person name="Lalanne C."/>
            <person name="Gautier V."/>
            <person name="Ament-Velasquez S.L."/>
            <person name="Kruys A."/>
            <person name="Hutchinson M.I."/>
            <person name="Powell A.J."/>
            <person name="Barry K."/>
            <person name="Miller A.N."/>
            <person name="Grigoriev I.V."/>
            <person name="Debuchy R."/>
            <person name="Gladieux P."/>
            <person name="Hiltunen Thoren M."/>
            <person name="Johannesson H."/>
        </authorList>
    </citation>
    <scope>NUCLEOTIDE SEQUENCE</scope>
    <source>
        <strain evidence="7">CBS 560.94</strain>
    </source>
</reference>
<comment type="subcellular location">
    <subcellularLocation>
        <location evidence="1">Nucleus</location>
        <location evidence="1">Nucleolus</location>
    </subcellularLocation>
</comment>
<evidence type="ECO:0000256" key="4">
    <source>
        <dbReference type="SAM" id="MobiDB-lite"/>
    </source>
</evidence>
<comment type="similarity">
    <text evidence="2">Belongs to the CWC22 family.</text>
</comment>
<feature type="chain" id="PRO_5042271390" description="MI domain-containing protein" evidence="5">
    <location>
        <begin position="21"/>
        <end position="1000"/>
    </location>
</feature>
<dbReference type="Proteomes" id="UP001278500">
    <property type="component" value="Unassembled WGS sequence"/>
</dbReference>
<feature type="compositionally biased region" description="Acidic residues" evidence="4">
    <location>
        <begin position="335"/>
        <end position="414"/>
    </location>
</feature>
<dbReference type="SUPFAM" id="SSF48371">
    <property type="entry name" value="ARM repeat"/>
    <property type="match status" value="1"/>
</dbReference>
<gene>
    <name evidence="7" type="ORF">B0H65DRAFT_441623</name>
</gene>
<keyword evidence="3" id="KW-0539">Nucleus</keyword>
<feature type="compositionally biased region" description="Basic and acidic residues" evidence="4">
    <location>
        <begin position="415"/>
        <end position="425"/>
    </location>
</feature>
<dbReference type="GO" id="GO:0042274">
    <property type="term" value="P:ribosomal small subunit biogenesis"/>
    <property type="evidence" value="ECO:0007669"/>
    <property type="project" value="TreeGrafter"/>
</dbReference>
<proteinExistence type="inferred from homology"/>
<protein>
    <recommendedName>
        <fullName evidence="6">MI domain-containing protein</fullName>
    </recommendedName>
</protein>
<dbReference type="GO" id="GO:0003723">
    <property type="term" value="F:RNA binding"/>
    <property type="evidence" value="ECO:0007669"/>
    <property type="project" value="InterPro"/>
</dbReference>
<keyword evidence="5" id="KW-0732">Signal</keyword>
<name>A0AAE0MSV7_9PEZI</name>
<sequence>MVESLTFSFLLSFPFALVARMRTASVEVKSNSSVSLEKNYIARSSTQLRKGPAKFEGLTNKHIYTSPRTYHDMAPSRRIKAPKLPDNLLKELGVEAIAIPAWRTRFSDEILTITEQSYGGRKNQFQSRKDRRKAERTQKKTHRTSSTKSYHAERAVPPKAQKKVDAASTKEPKPILKKGKKQQLEEEEEEDVDLDEDDDEGFDEEEDIDLDEDDDDLDLDEDEDDDGEDVDDEEESDVPIVSKPKSQPKISKTVMERLAQDDKEIADLEKKLGLKGRKSLPKSFQEDGLLHLLEGLPGVDDETSEKRKRKSEADEWLAAKRRKAEEAMKKTKEPELDEEEEEDSELDEEDDGLDDLLEGLDSDGEDDDVDQDEDMDDEEDGESDISGEDEDDDGFGGFDEDEDEDDEEPDDDEETVQKPPERVRENPYVAPTTGQTVAKYVPPSKRQEAGSDAELVARIRRQTQGLINRMTESNLLSIIMDFEKLYRDNPRQHLTSNIVDLLLIQVCEPTTLPDTLLVLTAGFATGIFKVIGMDFGAQLIQEVIERFDKHYEEAKEAAKERPDVPKQTSNIITFLSELYNFQLVGPNLLFDFIRVLLGDLSELNAELLLRIVRIAGPALRQDDPMSLKDIVTLIRPAVAKIGEKNLSVRTKFMIETINDLKNNKMKTGLGASAVLTDHTTKMKKLLGTLKTSKTSEPLRMTLADIRDADKKGKWWLVGASWAGKDKDGDKKPSTQDDVIQDNVDSDDESFVLEDVEDMPDLGELARENQMNTDVRRSIFVSIMSATDYEDAYYRILKLRLNKERQREVPYVIIQCAGAEQVYNPYYTLVAKKLCGDRKIRWSFQDALWKLFRRLGESVFGDDVEDEEDEDAMDMRRLVNIAKLFGAMVAGGSLGLAILKCLNLPYLQTKTRALVEILLITVLLEAGKGGDKGRDETITSVFAAVEGVPELARGLQWFIKKVVRKSDLAGGAANTKVVKEGCKTAMAALEHALLAAEGLVE</sequence>
<dbReference type="PANTHER" id="PTHR18034:SF4">
    <property type="entry name" value="NUCLEOLAR MIF4G DOMAIN-CONTAINING PROTEIN 1"/>
    <property type="match status" value="1"/>
</dbReference>
<evidence type="ECO:0000256" key="3">
    <source>
        <dbReference type="ARBA" id="ARBA00023242"/>
    </source>
</evidence>
<organism evidence="7 8">
    <name type="scientific">Neurospora tetraspora</name>
    <dbReference type="NCBI Taxonomy" id="94610"/>
    <lineage>
        <taxon>Eukaryota</taxon>
        <taxon>Fungi</taxon>
        <taxon>Dikarya</taxon>
        <taxon>Ascomycota</taxon>
        <taxon>Pezizomycotina</taxon>
        <taxon>Sordariomycetes</taxon>
        <taxon>Sordariomycetidae</taxon>
        <taxon>Sordariales</taxon>
        <taxon>Sordariaceae</taxon>
        <taxon>Neurospora</taxon>
    </lineage>
</organism>
<dbReference type="InterPro" id="IPR016024">
    <property type="entry name" value="ARM-type_fold"/>
</dbReference>
<feature type="region of interest" description="Disordered" evidence="4">
    <location>
        <begin position="120"/>
        <end position="252"/>
    </location>
</feature>
<evidence type="ECO:0000256" key="5">
    <source>
        <dbReference type="SAM" id="SignalP"/>
    </source>
</evidence>
<dbReference type="AlphaFoldDB" id="A0AAE0MSV7"/>
<dbReference type="FunFam" id="1.25.40.180:FF:000050">
    <property type="entry name" value="Nuclear protein (Sgd1), putative"/>
    <property type="match status" value="1"/>
</dbReference>
<comment type="caution">
    <text evidence="7">The sequence shown here is derived from an EMBL/GenBank/DDBJ whole genome shotgun (WGS) entry which is preliminary data.</text>
</comment>
<feature type="signal peptide" evidence="5">
    <location>
        <begin position="1"/>
        <end position="20"/>
    </location>
</feature>
<dbReference type="PROSITE" id="PS51366">
    <property type="entry name" value="MI"/>
    <property type="match status" value="1"/>
</dbReference>
<dbReference type="GO" id="GO:0005730">
    <property type="term" value="C:nucleolus"/>
    <property type="evidence" value="ECO:0007669"/>
    <property type="project" value="UniProtKB-SubCell"/>
</dbReference>
<evidence type="ECO:0000259" key="6">
    <source>
        <dbReference type="PROSITE" id="PS51366"/>
    </source>
</evidence>
<feature type="domain" description="MI" evidence="6">
    <location>
        <begin position="773"/>
        <end position="903"/>
    </location>
</feature>
<dbReference type="SMART" id="SM00543">
    <property type="entry name" value="MIF4G"/>
    <property type="match status" value="1"/>
</dbReference>
<dbReference type="Pfam" id="PF02847">
    <property type="entry name" value="MA3"/>
    <property type="match status" value="1"/>
</dbReference>
<keyword evidence="8" id="KW-1185">Reference proteome</keyword>